<comment type="similarity">
    <text evidence="8 9">Belongs to the CemA family.</text>
</comment>
<dbReference type="EMBL" id="KM462871">
    <property type="protein sequence ID" value="AIT94213.1"/>
    <property type="molecule type" value="Genomic_DNA"/>
</dbReference>
<keyword evidence="7 9" id="KW-0472">Membrane</keyword>
<evidence type="ECO:0000256" key="8">
    <source>
        <dbReference type="ARBA" id="ARBA00043980"/>
    </source>
</evidence>
<dbReference type="PANTHER" id="PTHR33650:SF2">
    <property type="entry name" value="CHLOROPLAST ENVELOPE MEMBRANE PROTEIN"/>
    <property type="match status" value="1"/>
</dbReference>
<evidence type="ECO:0000256" key="9">
    <source>
        <dbReference type="HAMAP-Rule" id="MF_01308"/>
    </source>
</evidence>
<keyword evidence="10" id="KW-0150">Chloroplast</keyword>
<feature type="transmembrane region" description="Helical" evidence="9">
    <location>
        <begin position="46"/>
        <end position="67"/>
    </location>
</feature>
<dbReference type="GO" id="GO:0015078">
    <property type="term" value="F:proton transmembrane transporter activity"/>
    <property type="evidence" value="ECO:0007669"/>
    <property type="project" value="UniProtKB-UniRule"/>
</dbReference>
<keyword evidence="3 9" id="KW-0812">Transmembrane</keyword>
<keyword evidence="6 9" id="KW-0406">Ion transport</keyword>
<reference evidence="10" key="1">
    <citation type="journal article" date="2014" name="BMC Evol. Biol.">
        <title>Chloroplast phylogenomic analysis resolves deep-level relationships within the green algal class Trebouxiophyceae.</title>
        <authorList>
            <person name="Lemieux C."/>
            <person name="Otis C."/>
            <person name="Turmel M."/>
        </authorList>
    </citation>
    <scope>NUCLEOTIDE SEQUENCE</scope>
</reference>
<comment type="subcellular location">
    <subcellularLocation>
        <location evidence="1">Membrane</location>
        <topology evidence="1">Multi-pass membrane protein</topology>
    </subcellularLocation>
    <subcellularLocation>
        <location evidence="9">Plastid</location>
        <location evidence="9">Chloroplast inner membrane</location>
        <topology evidence="9">Multi-pass membrane protein</topology>
    </subcellularLocation>
</comment>
<dbReference type="GO" id="GO:0015297">
    <property type="term" value="F:antiporter activity"/>
    <property type="evidence" value="ECO:0007669"/>
    <property type="project" value="UniProtKB-KW"/>
</dbReference>
<evidence type="ECO:0000256" key="6">
    <source>
        <dbReference type="ARBA" id="ARBA00023065"/>
    </source>
</evidence>
<keyword evidence="10" id="KW-0934">Plastid</keyword>
<feature type="transmembrane region" description="Helical" evidence="9">
    <location>
        <begin position="277"/>
        <end position="298"/>
    </location>
</feature>
<sequence length="396" mass="46418">MEKRAFEQTGLVPRSIIRTFDRFRKQLFPSANQLVIREFRISRYQVLVSIKSLIALISIPLLVNFLVKTLLLTPLTEYIWNNQQTEVFLNSYQEERAFLEMQEFEDKLFFENLISAKIKDFKSVKVDNFKPQAIKIEPYRYEVPTGKSRLSGMIMKYQTNLPFKINQGFQCIENLNQIFDLHDLKSCTLPTPNNQSGGATTSYRYEVSDATLRHSEPAHKSRYQVPVTFLKLKDFFLDINFVDNELVEKSLKQDFQTKTLELAIYYNQQSIEAITNVFGDFTTFITISLLFFLMRPQIIILKSFLTESIYSLSDTTKSFLLILLTDLLVGFHSPRGWEIFIEIVLRHFGLPENQDFIFLFVATFPVLLDTVFKYWIFRYLNQISPSTVATYHSMIE</sequence>
<feature type="transmembrane region" description="Helical" evidence="9">
    <location>
        <begin position="357"/>
        <end position="376"/>
    </location>
</feature>
<evidence type="ECO:0000256" key="2">
    <source>
        <dbReference type="ARBA" id="ARBA00022448"/>
    </source>
</evidence>
<feature type="transmembrane region" description="Helical" evidence="9">
    <location>
        <begin position="319"/>
        <end position="337"/>
    </location>
</feature>
<evidence type="ECO:0000256" key="4">
    <source>
        <dbReference type="ARBA" id="ARBA00022781"/>
    </source>
</evidence>
<proteinExistence type="inferred from homology"/>
<geneLocation type="chloroplast" evidence="10"/>
<protein>
    <recommendedName>
        <fullName evidence="9">Potassium/proton antiporter CemA</fullName>
    </recommendedName>
    <alternativeName>
        <fullName evidence="9">Chloroplast envelope membrane protein A</fullName>
        <shortName evidence="9">CemA</shortName>
    </alternativeName>
</protein>
<dbReference type="HAMAP" id="MF_01308">
    <property type="entry name" value="CemA_PxcA"/>
    <property type="match status" value="1"/>
</dbReference>
<keyword evidence="9" id="KW-0633">Potassium transport</keyword>
<gene>
    <name evidence="9 10" type="primary">cemA</name>
</gene>
<dbReference type="AlphaFoldDB" id="A0A097KM09"/>
<dbReference type="GeneID" id="22159482"/>
<comment type="catalytic activity">
    <reaction evidence="9">
        <text>K(+)(in) + H(+)(out) = K(+)(out) + H(+)(in)</text>
        <dbReference type="Rhea" id="RHEA:29467"/>
        <dbReference type="ChEBI" id="CHEBI:15378"/>
        <dbReference type="ChEBI" id="CHEBI:29103"/>
    </reaction>
</comment>
<evidence type="ECO:0000256" key="1">
    <source>
        <dbReference type="ARBA" id="ARBA00004141"/>
    </source>
</evidence>
<dbReference type="Pfam" id="PF03040">
    <property type="entry name" value="CemA"/>
    <property type="match status" value="2"/>
</dbReference>
<evidence type="ECO:0000313" key="10">
    <source>
        <dbReference type="EMBL" id="AIT94213.1"/>
    </source>
</evidence>
<keyword evidence="5 9" id="KW-1133">Transmembrane helix</keyword>
<keyword evidence="9" id="KW-0050">Antiport</keyword>
<dbReference type="GO" id="GO:0009706">
    <property type="term" value="C:chloroplast inner membrane"/>
    <property type="evidence" value="ECO:0007669"/>
    <property type="project" value="UniProtKB-SubCell"/>
</dbReference>
<accession>A0A097KM09</accession>
<keyword evidence="4 9" id="KW-0375">Hydrogen ion transport</keyword>
<name>A0A097KM09_9CHLO</name>
<organism evidence="10">
    <name type="scientific">Lobosphaera incisa</name>
    <dbReference type="NCBI Taxonomy" id="312850"/>
    <lineage>
        <taxon>Eukaryota</taxon>
        <taxon>Viridiplantae</taxon>
        <taxon>Chlorophyta</taxon>
        <taxon>core chlorophytes</taxon>
        <taxon>Trebouxiophyceae</taxon>
        <taxon>Trebouxiales</taxon>
        <taxon>Trebouxiaceae</taxon>
        <taxon>Lobosphaera</taxon>
    </lineage>
</organism>
<evidence type="ECO:0000256" key="7">
    <source>
        <dbReference type="ARBA" id="ARBA00023136"/>
    </source>
</evidence>
<keyword evidence="2 9" id="KW-0813">Transport</keyword>
<comment type="function">
    <text evidence="9">Contributes to K(+)/H(+) antiport activity by supporting proton efflux to control proton extrusion and homeostasis in chloroplasts in a light-dependent manner to modulate photosynthesis. Prevents excessive induction of non-photochemical quenching (NPQ) under continuous-light conditions. Indirectly promotes efficient inorganic carbon uptake into chloroplasts.</text>
</comment>
<evidence type="ECO:0000256" key="5">
    <source>
        <dbReference type="ARBA" id="ARBA00022989"/>
    </source>
</evidence>
<dbReference type="GO" id="GO:0006813">
    <property type="term" value="P:potassium ion transport"/>
    <property type="evidence" value="ECO:0007669"/>
    <property type="project" value="UniProtKB-UniRule"/>
</dbReference>
<dbReference type="PANTHER" id="PTHR33650">
    <property type="entry name" value="CHLOROPLAST ENVELOPE MEMBRANE PROTEIN-RELATED"/>
    <property type="match status" value="1"/>
</dbReference>
<keyword evidence="9" id="KW-1001">Plastid inner membrane</keyword>
<dbReference type="InterPro" id="IPR004282">
    <property type="entry name" value="CemA"/>
</dbReference>
<dbReference type="RefSeq" id="YP_009105577.1">
    <property type="nucleotide sequence ID" value="NC_025533.1"/>
</dbReference>
<keyword evidence="9" id="KW-0630">Potassium</keyword>
<evidence type="ECO:0000256" key="3">
    <source>
        <dbReference type="ARBA" id="ARBA00022692"/>
    </source>
</evidence>